<dbReference type="Proteomes" id="UP000215595">
    <property type="component" value="Unassembled WGS sequence"/>
</dbReference>
<dbReference type="AlphaFoldDB" id="A0A258FVD1"/>
<dbReference type="Gene3D" id="1.10.10.60">
    <property type="entry name" value="Homeodomain-like"/>
    <property type="match status" value="1"/>
</dbReference>
<dbReference type="InterPro" id="IPR002197">
    <property type="entry name" value="HTH_Fis"/>
</dbReference>
<dbReference type="Pfam" id="PF13188">
    <property type="entry name" value="PAS_8"/>
    <property type="match status" value="1"/>
</dbReference>
<evidence type="ECO:0000313" key="2">
    <source>
        <dbReference type="EMBL" id="OYX35928.1"/>
    </source>
</evidence>
<dbReference type="SUPFAM" id="SSF55785">
    <property type="entry name" value="PYP-like sensor domain (PAS domain)"/>
    <property type="match status" value="3"/>
</dbReference>
<dbReference type="Gene3D" id="3.30.450.20">
    <property type="entry name" value="PAS domain"/>
    <property type="match status" value="3"/>
</dbReference>
<gene>
    <name evidence="2" type="ORF">B7Z01_01030</name>
</gene>
<dbReference type="SUPFAM" id="SSF46689">
    <property type="entry name" value="Homeodomain-like"/>
    <property type="match status" value="1"/>
</dbReference>
<sequence>MTVQSSAPAAISFRQPQAAFGSLSADAAAGLVAAASDVALILDRDGVVRDVSVSNGDLADNGIGDWMDRRWIDTVTEESRIKVSEMLDAAFKGQASRWRQVNHRADDGSDIPVRYFALGAGSDGRVIVIGRDLQASAILQQRLIQVQQSVERDYLRLRQAEQRYRLLFQSASEAVLILDGPSRRIREANPAVGRITGRDAAAVVGQPFTTLIDSSSFADAEDLLASANSSTAGASAPVRLAGGAICLLSASMYRHDRTASLLVRLTPESLVSAADPNAALNAVLSRISDAFVVTDTDLRILTANPAFLELIHLASREEATHLPLDRFLGRPQIDLKIMLSQLREHGALRNFATVVRSGFGEPEEVEVTAVVVPDDIRPTYGFSIRNVARRPVPMAVTGSGPLLTGAVSQSVEQLTHLIGRVPMKDIVRESTDLIEKLCIEAALALTEDNRASAADVLGLSRQSLYSKLRRYGLGDLDD</sequence>
<feature type="domain" description="PAS" evidence="1">
    <location>
        <begin position="160"/>
        <end position="206"/>
    </location>
</feature>
<evidence type="ECO:0000259" key="1">
    <source>
        <dbReference type="PROSITE" id="PS50112"/>
    </source>
</evidence>
<dbReference type="InterPro" id="IPR009057">
    <property type="entry name" value="Homeodomain-like_sf"/>
</dbReference>
<dbReference type="Gene3D" id="1.20.5.430">
    <property type="match status" value="1"/>
</dbReference>
<dbReference type="NCBIfam" id="TIGR02040">
    <property type="entry name" value="PpsR-CrtJ"/>
    <property type="match status" value="1"/>
</dbReference>
<dbReference type="PROSITE" id="PS50112">
    <property type="entry name" value="PAS"/>
    <property type="match status" value="1"/>
</dbReference>
<dbReference type="InterPro" id="IPR035965">
    <property type="entry name" value="PAS-like_dom_sf"/>
</dbReference>
<dbReference type="PANTHER" id="PTHR44757">
    <property type="entry name" value="DIGUANYLATE CYCLASE DGCP"/>
    <property type="match status" value="1"/>
</dbReference>
<organism evidence="2 3">
    <name type="scientific">Brevundimonas subvibrioides</name>
    <dbReference type="NCBI Taxonomy" id="74313"/>
    <lineage>
        <taxon>Bacteria</taxon>
        <taxon>Pseudomonadati</taxon>
        <taxon>Pseudomonadota</taxon>
        <taxon>Alphaproteobacteria</taxon>
        <taxon>Caulobacterales</taxon>
        <taxon>Caulobacteraceae</taxon>
        <taxon>Brevundimonas</taxon>
    </lineage>
</organism>
<dbReference type="Pfam" id="PF13426">
    <property type="entry name" value="PAS_9"/>
    <property type="match status" value="1"/>
</dbReference>
<name>A0A258FVD1_9CAUL</name>
<dbReference type="InterPro" id="IPR000014">
    <property type="entry name" value="PAS"/>
</dbReference>
<dbReference type="PRINTS" id="PR01590">
    <property type="entry name" value="HTHFIS"/>
</dbReference>
<dbReference type="InterPro" id="IPR011785">
    <property type="entry name" value="Tscrpt_reg_PpsR-CrtJ"/>
</dbReference>
<comment type="caution">
    <text evidence="2">The sequence shown here is derived from an EMBL/GenBank/DDBJ whole genome shotgun (WGS) entry which is preliminary data.</text>
</comment>
<proteinExistence type="predicted"/>
<dbReference type="PANTHER" id="PTHR44757:SF2">
    <property type="entry name" value="BIOFILM ARCHITECTURE MAINTENANCE PROTEIN MBAA"/>
    <property type="match status" value="1"/>
</dbReference>
<dbReference type="InterPro" id="IPR052155">
    <property type="entry name" value="Biofilm_reg_signaling"/>
</dbReference>
<dbReference type="EMBL" id="NCEB01000002">
    <property type="protein sequence ID" value="OYX35928.1"/>
    <property type="molecule type" value="Genomic_DNA"/>
</dbReference>
<dbReference type="GO" id="GO:0043565">
    <property type="term" value="F:sequence-specific DNA binding"/>
    <property type="evidence" value="ECO:0007669"/>
    <property type="project" value="InterPro"/>
</dbReference>
<protein>
    <submittedName>
        <fullName evidence="2">Transcriptional regulator PpsR</fullName>
    </submittedName>
</protein>
<dbReference type="Pfam" id="PF02954">
    <property type="entry name" value="HTH_8"/>
    <property type="match status" value="1"/>
</dbReference>
<dbReference type="CDD" id="cd00130">
    <property type="entry name" value="PAS"/>
    <property type="match status" value="1"/>
</dbReference>
<dbReference type="SMART" id="SM00091">
    <property type="entry name" value="PAS"/>
    <property type="match status" value="3"/>
</dbReference>
<evidence type="ECO:0000313" key="3">
    <source>
        <dbReference type="Proteomes" id="UP000215595"/>
    </source>
</evidence>
<reference evidence="2 3" key="1">
    <citation type="submission" date="2017-03" db="EMBL/GenBank/DDBJ databases">
        <title>Lifting the veil on microbial sulfur biogeochemistry in mining wastewaters.</title>
        <authorList>
            <person name="Kantor R.S."/>
            <person name="Colenbrander Nelson T."/>
            <person name="Marshall S."/>
            <person name="Bennett D."/>
            <person name="Apte S."/>
            <person name="Camacho D."/>
            <person name="Thomas B.C."/>
            <person name="Warren L.A."/>
            <person name="Banfield J.F."/>
        </authorList>
    </citation>
    <scope>NUCLEOTIDE SEQUENCE [LARGE SCALE GENOMIC DNA]</scope>
    <source>
        <strain evidence="2">32-69-9</strain>
    </source>
</reference>
<accession>A0A258FVD1</accession>
<dbReference type="NCBIfam" id="TIGR00229">
    <property type="entry name" value="sensory_box"/>
    <property type="match status" value="1"/>
</dbReference>